<dbReference type="AlphaFoldDB" id="A0A918I3Y6"/>
<accession>A0A918I3Y6</accession>
<organism evidence="1 2">
    <name type="scientific">Streptomyces lavendofoliae</name>
    <dbReference type="NCBI Taxonomy" id="67314"/>
    <lineage>
        <taxon>Bacteria</taxon>
        <taxon>Bacillati</taxon>
        <taxon>Actinomycetota</taxon>
        <taxon>Actinomycetes</taxon>
        <taxon>Kitasatosporales</taxon>
        <taxon>Streptomycetaceae</taxon>
        <taxon>Streptomyces</taxon>
    </lineage>
</organism>
<protein>
    <submittedName>
        <fullName evidence="1">Uncharacterized protein</fullName>
    </submittedName>
</protein>
<proteinExistence type="predicted"/>
<keyword evidence="2" id="KW-1185">Reference proteome</keyword>
<comment type="caution">
    <text evidence="1">The sequence shown here is derived from an EMBL/GenBank/DDBJ whole genome shotgun (WGS) entry which is preliminary data.</text>
</comment>
<gene>
    <name evidence="1" type="ORF">GCM10010274_66650</name>
</gene>
<dbReference type="EMBL" id="BMTP01000044">
    <property type="protein sequence ID" value="GGU69201.1"/>
    <property type="molecule type" value="Genomic_DNA"/>
</dbReference>
<sequence length="68" mass="7647">MDALTHPRVTAERGEETIVIDGWVKAVSAAVDTATRRTRLIWCRGHWQPDRGYEGVGYRRHAVTGSII</sequence>
<evidence type="ECO:0000313" key="2">
    <source>
        <dbReference type="Proteomes" id="UP000636661"/>
    </source>
</evidence>
<dbReference type="Proteomes" id="UP000636661">
    <property type="component" value="Unassembled WGS sequence"/>
</dbReference>
<reference evidence="1" key="2">
    <citation type="submission" date="2020-09" db="EMBL/GenBank/DDBJ databases">
        <authorList>
            <person name="Sun Q."/>
            <person name="Ohkuma M."/>
        </authorList>
    </citation>
    <scope>NUCLEOTIDE SEQUENCE</scope>
    <source>
        <strain evidence="1">JCM 4391</strain>
    </source>
</reference>
<evidence type="ECO:0000313" key="1">
    <source>
        <dbReference type="EMBL" id="GGU69201.1"/>
    </source>
</evidence>
<reference evidence="1" key="1">
    <citation type="journal article" date="2014" name="Int. J. Syst. Evol. Microbiol.">
        <title>Complete genome sequence of Corynebacterium casei LMG S-19264T (=DSM 44701T), isolated from a smear-ripened cheese.</title>
        <authorList>
            <consortium name="US DOE Joint Genome Institute (JGI-PGF)"/>
            <person name="Walter F."/>
            <person name="Albersmeier A."/>
            <person name="Kalinowski J."/>
            <person name="Ruckert C."/>
        </authorList>
    </citation>
    <scope>NUCLEOTIDE SEQUENCE</scope>
    <source>
        <strain evidence="1">JCM 4391</strain>
    </source>
</reference>
<name>A0A918I3Y6_9ACTN</name>